<proteinExistence type="predicted"/>
<dbReference type="GO" id="GO:0051017">
    <property type="term" value="P:actin filament bundle assembly"/>
    <property type="evidence" value="ECO:0007669"/>
    <property type="project" value="InterPro"/>
</dbReference>
<dbReference type="EMBL" id="CAKMRJ010002223">
    <property type="protein sequence ID" value="CAH1425808.1"/>
    <property type="molecule type" value="Genomic_DNA"/>
</dbReference>
<name>A0AAU9MM98_9ASTR</name>
<dbReference type="Proteomes" id="UP001157418">
    <property type="component" value="Unassembled WGS sequence"/>
</dbReference>
<keyword evidence="2" id="KW-0009">Actin-binding</keyword>
<protein>
    <submittedName>
        <fullName evidence="3">Uncharacterized protein</fullName>
    </submittedName>
</protein>
<dbReference type="AlphaFoldDB" id="A0AAU9MM98"/>
<keyword evidence="4" id="KW-1185">Reference proteome</keyword>
<reference evidence="3 4" key="1">
    <citation type="submission" date="2022-01" db="EMBL/GenBank/DDBJ databases">
        <authorList>
            <person name="Xiong W."/>
            <person name="Schranz E."/>
        </authorList>
    </citation>
    <scope>NUCLEOTIDE SEQUENCE [LARGE SCALE GENOMIC DNA]</scope>
</reference>
<dbReference type="PANTHER" id="PTHR19961:SF79">
    <property type="entry name" value="FIMBRIN-5"/>
    <property type="match status" value="1"/>
</dbReference>
<dbReference type="GO" id="GO:0005884">
    <property type="term" value="C:actin filament"/>
    <property type="evidence" value="ECO:0007669"/>
    <property type="project" value="TreeGrafter"/>
</dbReference>
<comment type="caution">
    <text evidence="3">The sequence shown here is derived from an EMBL/GenBank/DDBJ whole genome shotgun (WGS) entry which is preliminary data.</text>
</comment>
<dbReference type="GO" id="GO:0051639">
    <property type="term" value="P:actin filament network formation"/>
    <property type="evidence" value="ECO:0007669"/>
    <property type="project" value="TreeGrafter"/>
</dbReference>
<accession>A0AAU9MM98</accession>
<gene>
    <name evidence="3" type="ORF">LVIROSA_LOCUS12927</name>
</gene>
<organism evidence="3 4">
    <name type="scientific">Lactuca virosa</name>
    <dbReference type="NCBI Taxonomy" id="75947"/>
    <lineage>
        <taxon>Eukaryota</taxon>
        <taxon>Viridiplantae</taxon>
        <taxon>Streptophyta</taxon>
        <taxon>Embryophyta</taxon>
        <taxon>Tracheophyta</taxon>
        <taxon>Spermatophyta</taxon>
        <taxon>Magnoliopsida</taxon>
        <taxon>eudicotyledons</taxon>
        <taxon>Gunneridae</taxon>
        <taxon>Pentapetalae</taxon>
        <taxon>asterids</taxon>
        <taxon>campanulids</taxon>
        <taxon>Asterales</taxon>
        <taxon>Asteraceae</taxon>
        <taxon>Cichorioideae</taxon>
        <taxon>Cichorieae</taxon>
        <taxon>Lactucinae</taxon>
        <taxon>Lactuca</taxon>
    </lineage>
</organism>
<dbReference type="InterPro" id="IPR039959">
    <property type="entry name" value="Fimbrin/Plastin"/>
</dbReference>
<dbReference type="GO" id="GO:0032432">
    <property type="term" value="C:actin filament bundle"/>
    <property type="evidence" value="ECO:0007669"/>
    <property type="project" value="TreeGrafter"/>
</dbReference>
<sequence>MSTFEGVFVNDPWLQSQFTQVELRKLRTKFISARNQAGTVKIEDLPPVLAKLKPFNEVSGQDEVSRMLGDSYSDLAKDLDFEGFLRVYLNLQARASAKLGTSKTFRTTSSFFKSGATTLRHSISETEKASYVKS</sequence>
<dbReference type="PANTHER" id="PTHR19961">
    <property type="entry name" value="FIMBRIN/PLASTIN"/>
    <property type="match status" value="1"/>
</dbReference>
<evidence type="ECO:0000313" key="4">
    <source>
        <dbReference type="Proteomes" id="UP001157418"/>
    </source>
</evidence>
<evidence type="ECO:0000256" key="1">
    <source>
        <dbReference type="ARBA" id="ARBA00022737"/>
    </source>
</evidence>
<evidence type="ECO:0000256" key="2">
    <source>
        <dbReference type="ARBA" id="ARBA00023203"/>
    </source>
</evidence>
<dbReference type="GO" id="GO:0005737">
    <property type="term" value="C:cytoplasm"/>
    <property type="evidence" value="ECO:0007669"/>
    <property type="project" value="TreeGrafter"/>
</dbReference>
<keyword evidence="1" id="KW-0677">Repeat</keyword>
<evidence type="ECO:0000313" key="3">
    <source>
        <dbReference type="EMBL" id="CAH1425808.1"/>
    </source>
</evidence>
<dbReference type="GO" id="GO:0051015">
    <property type="term" value="F:actin filament binding"/>
    <property type="evidence" value="ECO:0007669"/>
    <property type="project" value="InterPro"/>
</dbReference>